<dbReference type="GeneID" id="93565852"/>
<dbReference type="EMBL" id="MRWE01000010">
    <property type="protein sequence ID" value="ORJ26057.1"/>
    <property type="molecule type" value="Genomic_DNA"/>
</dbReference>
<dbReference type="Pfam" id="PF00175">
    <property type="entry name" value="NAD_binding_1"/>
    <property type="match status" value="1"/>
</dbReference>
<dbReference type="Gene3D" id="3.40.50.80">
    <property type="entry name" value="Nucleotide-binding domain of ferredoxin-NADP reductase (FNR) module"/>
    <property type="match status" value="1"/>
</dbReference>
<dbReference type="Pfam" id="PF00970">
    <property type="entry name" value="FAD_binding_6"/>
    <property type="match status" value="1"/>
</dbReference>
<dbReference type="InterPro" id="IPR001041">
    <property type="entry name" value="2Fe-2S_ferredoxin-type"/>
</dbReference>
<evidence type="ECO:0000259" key="2">
    <source>
        <dbReference type="PROSITE" id="PS51085"/>
    </source>
</evidence>
<dbReference type="InterPro" id="IPR012675">
    <property type="entry name" value="Beta-grasp_dom_sf"/>
</dbReference>
<dbReference type="PROSITE" id="PS51384">
    <property type="entry name" value="FAD_FR"/>
    <property type="match status" value="1"/>
</dbReference>
<dbReference type="PANTHER" id="PTHR47354:SF5">
    <property type="entry name" value="PROTEIN RFBI"/>
    <property type="match status" value="1"/>
</dbReference>
<dbReference type="AlphaFoldDB" id="A0A1X0WGX3"/>
<dbReference type="CDD" id="cd06209">
    <property type="entry name" value="BenDO_FAD_NAD"/>
    <property type="match status" value="1"/>
</dbReference>
<dbReference type="CDD" id="cd00207">
    <property type="entry name" value="fer2"/>
    <property type="match status" value="1"/>
</dbReference>
<evidence type="ECO:0000313" key="5">
    <source>
        <dbReference type="Proteomes" id="UP000192536"/>
    </source>
</evidence>
<evidence type="ECO:0000313" key="4">
    <source>
        <dbReference type="EMBL" id="ORJ26057.1"/>
    </source>
</evidence>
<evidence type="ECO:0000259" key="3">
    <source>
        <dbReference type="PROSITE" id="PS51384"/>
    </source>
</evidence>
<dbReference type="PROSITE" id="PS51085">
    <property type="entry name" value="2FE2S_FER_2"/>
    <property type="match status" value="1"/>
</dbReference>
<dbReference type="PANTHER" id="PTHR47354">
    <property type="entry name" value="NADH OXIDOREDUCTASE HCR"/>
    <property type="match status" value="1"/>
</dbReference>
<feature type="domain" description="2Fe-2S ferredoxin-type" evidence="2">
    <location>
        <begin position="3"/>
        <end position="97"/>
    </location>
</feature>
<dbReference type="NCBIfam" id="NF040810">
    <property type="entry name" value="BenC"/>
    <property type="match status" value="1"/>
</dbReference>
<dbReference type="InterPro" id="IPR039261">
    <property type="entry name" value="FNR_nucleotide-bd"/>
</dbReference>
<dbReference type="SUPFAM" id="SSF52343">
    <property type="entry name" value="Ferredoxin reductase-like, C-terminal NADP-linked domain"/>
    <property type="match status" value="1"/>
</dbReference>
<dbReference type="PRINTS" id="PR00371">
    <property type="entry name" value="FPNCR"/>
</dbReference>
<dbReference type="InterPro" id="IPR047683">
    <property type="entry name" value="BenC-like_FAD_NAD-bd"/>
</dbReference>
<dbReference type="InterPro" id="IPR050415">
    <property type="entry name" value="MRET"/>
</dbReference>
<reference evidence="4 5" key="1">
    <citation type="journal article" date="2017" name="Int. J. Syst. Evol. Microbiol.">
        <title>Rouxiella badensis sp. nov. and Rouxiella silvae sp. nov. isolated from peat bog soil in Germany and emendation of the genus description.</title>
        <authorList>
            <person name="Le Fleche-Mateos A."/>
            <person name="Kugler J.H."/>
            <person name="Hansen S.H."/>
            <person name="Syldatk C."/>
            <person name="Hausmann R."/>
            <person name="Lomprez F."/>
            <person name="Vandenbogaert M."/>
            <person name="Manuguerra J.C."/>
            <person name="Grimont P.A."/>
        </authorList>
    </citation>
    <scope>NUCLEOTIDE SEQUENCE [LARGE SCALE GENOMIC DNA]</scope>
    <source>
        <strain evidence="4 5">DSM 100043</strain>
    </source>
</reference>
<dbReference type="SUPFAM" id="SSF54292">
    <property type="entry name" value="2Fe-2S ferredoxin-like"/>
    <property type="match status" value="1"/>
</dbReference>
<gene>
    <name evidence="4" type="ORF">BS640_08070</name>
</gene>
<dbReference type="PROSITE" id="PS00197">
    <property type="entry name" value="2FE2S_FER_1"/>
    <property type="match status" value="1"/>
</dbReference>
<dbReference type="Proteomes" id="UP000192536">
    <property type="component" value="Unassembled WGS sequence"/>
</dbReference>
<dbReference type="STRING" id="1646377.BS640_08070"/>
<accession>A0A1X0WGX3</accession>
<dbReference type="InterPro" id="IPR001709">
    <property type="entry name" value="Flavoprot_Pyr_Nucl_cyt_Rdtase"/>
</dbReference>
<dbReference type="InterPro" id="IPR036010">
    <property type="entry name" value="2Fe-2S_ferredoxin-like_sf"/>
</dbReference>
<protein>
    <submittedName>
        <fullName evidence="4">NADH oxidase</fullName>
    </submittedName>
</protein>
<dbReference type="GO" id="GO:0016491">
    <property type="term" value="F:oxidoreductase activity"/>
    <property type="evidence" value="ECO:0007669"/>
    <property type="project" value="InterPro"/>
</dbReference>
<dbReference type="InterPro" id="IPR017938">
    <property type="entry name" value="Riboflavin_synthase-like_b-brl"/>
</dbReference>
<dbReference type="InterPro" id="IPR006058">
    <property type="entry name" value="2Fe2S_fd_BS"/>
</dbReference>
<sequence length="341" mass="37510">MAYTIALNFEDGVSRFIECNENEKVLDAAYRQQVNLPMDCSDGVCGTCKCHCESGRYDLGDEYLEEALSEQEFEDGQVLTCQMIPNSDCVISVPLSSQMCKTGSETYTAQVVRAESLSDSAIELNLELTSHLGVPFLSGQYVNIQLPNSQDTRAYSFSSMPGEKTLSFLIRNVPNGRMSQYLTTQAKPGDVLNLTGPQGSFYLREVTRPILMLAGGTGLAPFLSMLHQLQGSELKHQVHLIYGVSRDVDTVKLAQLEAFAAQIPQFSFSVCVTDPASSAELKGYVTDHIEPGQINDGEVDIYLCGPPPMVEAVITFLKSKSITPRNFYYEKFAPQVSKETA</sequence>
<proteinExistence type="predicted"/>
<dbReference type="Pfam" id="PF00111">
    <property type="entry name" value="Fer2"/>
    <property type="match status" value="1"/>
</dbReference>
<dbReference type="InterPro" id="IPR008333">
    <property type="entry name" value="Cbr1-like_FAD-bd_dom"/>
</dbReference>
<dbReference type="GO" id="GO:0051537">
    <property type="term" value="F:2 iron, 2 sulfur cluster binding"/>
    <property type="evidence" value="ECO:0007669"/>
    <property type="project" value="InterPro"/>
</dbReference>
<dbReference type="InterPro" id="IPR017927">
    <property type="entry name" value="FAD-bd_FR_type"/>
</dbReference>
<dbReference type="Gene3D" id="2.40.30.10">
    <property type="entry name" value="Translation factors"/>
    <property type="match status" value="1"/>
</dbReference>
<dbReference type="Gene3D" id="3.10.20.30">
    <property type="match status" value="1"/>
</dbReference>
<dbReference type="InterPro" id="IPR001433">
    <property type="entry name" value="OxRdtase_FAD/NAD-bd"/>
</dbReference>
<name>A0A1X0WGX3_9GAMM</name>
<evidence type="ECO:0000256" key="1">
    <source>
        <dbReference type="ARBA" id="ARBA00034078"/>
    </source>
</evidence>
<keyword evidence="5" id="KW-1185">Reference proteome</keyword>
<organism evidence="4 5">
    <name type="scientific">Rouxiella badensis</name>
    <dbReference type="NCBI Taxonomy" id="1646377"/>
    <lineage>
        <taxon>Bacteria</taxon>
        <taxon>Pseudomonadati</taxon>
        <taxon>Pseudomonadota</taxon>
        <taxon>Gammaproteobacteria</taxon>
        <taxon>Enterobacterales</taxon>
        <taxon>Yersiniaceae</taxon>
        <taxon>Rouxiella</taxon>
    </lineage>
</organism>
<dbReference type="PRINTS" id="PR00410">
    <property type="entry name" value="PHEHYDRXLASE"/>
</dbReference>
<dbReference type="RefSeq" id="WP_084912337.1">
    <property type="nucleotide sequence ID" value="NZ_CP114062.1"/>
</dbReference>
<comment type="cofactor">
    <cofactor evidence="1">
        <name>[2Fe-2S] cluster</name>
        <dbReference type="ChEBI" id="CHEBI:190135"/>
    </cofactor>
</comment>
<comment type="caution">
    <text evidence="4">The sequence shown here is derived from an EMBL/GenBank/DDBJ whole genome shotgun (WGS) entry which is preliminary data.</text>
</comment>
<feature type="domain" description="FAD-binding FR-type" evidence="3">
    <location>
        <begin position="104"/>
        <end position="204"/>
    </location>
</feature>
<dbReference type="SUPFAM" id="SSF63380">
    <property type="entry name" value="Riboflavin synthase domain-like"/>
    <property type="match status" value="1"/>
</dbReference>